<keyword evidence="15" id="KW-1185">Reference proteome</keyword>
<dbReference type="PROSITE" id="PS50885">
    <property type="entry name" value="HAMP"/>
    <property type="match status" value="1"/>
</dbReference>
<keyword evidence="8" id="KW-0067">ATP-binding</keyword>
<dbReference type="InterPro" id="IPR036890">
    <property type="entry name" value="HATPase_C_sf"/>
</dbReference>
<dbReference type="InterPro" id="IPR003594">
    <property type="entry name" value="HATPase_dom"/>
</dbReference>
<feature type="transmembrane region" description="Helical" evidence="12">
    <location>
        <begin position="270"/>
        <end position="293"/>
    </location>
</feature>
<dbReference type="Pfam" id="PF06580">
    <property type="entry name" value="His_kinase"/>
    <property type="match status" value="1"/>
</dbReference>
<evidence type="ECO:0000256" key="10">
    <source>
        <dbReference type="ARBA" id="ARBA00023012"/>
    </source>
</evidence>
<evidence type="ECO:0000256" key="8">
    <source>
        <dbReference type="ARBA" id="ARBA00022840"/>
    </source>
</evidence>
<evidence type="ECO:0000313" key="14">
    <source>
        <dbReference type="EMBL" id="QGU94540.1"/>
    </source>
</evidence>
<dbReference type="InterPro" id="IPR010559">
    <property type="entry name" value="Sig_transdc_His_kin_internal"/>
</dbReference>
<sequence>MTKYSKFKDYMRNSFMQYALILISFIFILFIISMVVNLKLFAIKTNKSSNEKVSAFFENQYDIYYKNIGELSQNNIIKEFVLNKKNSTDAFTLLYNFSNSQGIKSNFVLLDKDESIKATNLYKANCGSFTNSIEVKNIINKLKKEKDKILTTTNRAQYNNGQRSNYIFAKCIADNDVIIGYLMLQLRETDLNNIILNTDADIISITDNFDNVIYSNNNNIVNSIGKYNPDMNSSNIAYINGKAYYTTINDNIKSNIKVITMTSIAMQQKFLIFGITIIFIIGFFVIILVIFLANKMTNKNINAINTLLEAIDKCANENLQYRIDLDTFEEFKILYDKFNNMMTKVEYLINKNKEISERKRIMEIKHLEGQLNPHFVFNVLETLHYEILLNPQEASKMLVSFAKLMRYSINYGSTEVELKIDIEYVSNYLMLQKIRYNKRLEYYINIDEKLMKCKIPKLIIQPIVENSLVHGMKDSSPLTVNITGEIVENKIELSIEDDGQGIEKKEMQKLLNILNDEYAMPEHIGLYNVNRAIKLMYGDIYGLDIYSKHSSGTKIVLKIPIVEGEDNVYNFSC</sequence>
<keyword evidence="2" id="KW-1003">Cell membrane</keyword>
<dbReference type="GO" id="GO:0005886">
    <property type="term" value="C:plasma membrane"/>
    <property type="evidence" value="ECO:0007669"/>
    <property type="project" value="UniProtKB-SubCell"/>
</dbReference>
<keyword evidence="5 12" id="KW-0812">Transmembrane</keyword>
<evidence type="ECO:0000256" key="12">
    <source>
        <dbReference type="SAM" id="Phobius"/>
    </source>
</evidence>
<keyword evidence="10" id="KW-0902">Two-component regulatory system</keyword>
<evidence type="ECO:0000256" key="6">
    <source>
        <dbReference type="ARBA" id="ARBA00022741"/>
    </source>
</evidence>
<comment type="subcellular location">
    <subcellularLocation>
        <location evidence="1">Cell membrane</location>
        <topology evidence="1">Multi-pass membrane protein</topology>
    </subcellularLocation>
</comment>
<evidence type="ECO:0000256" key="9">
    <source>
        <dbReference type="ARBA" id="ARBA00022989"/>
    </source>
</evidence>
<dbReference type="Pfam" id="PF02518">
    <property type="entry name" value="HATPase_c"/>
    <property type="match status" value="1"/>
</dbReference>
<dbReference type="PANTHER" id="PTHR34220:SF11">
    <property type="entry name" value="SENSOR PROTEIN KINASE HPTS"/>
    <property type="match status" value="1"/>
</dbReference>
<dbReference type="AlphaFoldDB" id="A0A6I6EQZ6"/>
<dbReference type="SMART" id="SM00387">
    <property type="entry name" value="HATPase_c"/>
    <property type="match status" value="1"/>
</dbReference>
<organism evidence="14 15">
    <name type="scientific">Clostridium bovifaecis</name>
    <dbReference type="NCBI Taxonomy" id="2184719"/>
    <lineage>
        <taxon>Bacteria</taxon>
        <taxon>Bacillati</taxon>
        <taxon>Bacillota</taxon>
        <taxon>Clostridia</taxon>
        <taxon>Eubacteriales</taxon>
        <taxon>Clostridiaceae</taxon>
        <taxon>Clostridium</taxon>
    </lineage>
</organism>
<keyword evidence="11 12" id="KW-0472">Membrane</keyword>
<dbReference type="Gene3D" id="3.30.565.10">
    <property type="entry name" value="Histidine kinase-like ATPase, C-terminal domain"/>
    <property type="match status" value="1"/>
</dbReference>
<evidence type="ECO:0000256" key="5">
    <source>
        <dbReference type="ARBA" id="ARBA00022692"/>
    </source>
</evidence>
<keyword evidence="7" id="KW-0418">Kinase</keyword>
<keyword evidence="3" id="KW-0597">Phosphoprotein</keyword>
<evidence type="ECO:0000256" key="3">
    <source>
        <dbReference type="ARBA" id="ARBA00022553"/>
    </source>
</evidence>
<dbReference type="EMBL" id="CP046522">
    <property type="protein sequence ID" value="QGU94540.1"/>
    <property type="molecule type" value="Genomic_DNA"/>
</dbReference>
<keyword evidence="9 12" id="KW-1133">Transmembrane helix</keyword>
<evidence type="ECO:0000256" key="2">
    <source>
        <dbReference type="ARBA" id="ARBA00022475"/>
    </source>
</evidence>
<dbReference type="GO" id="GO:0000155">
    <property type="term" value="F:phosphorelay sensor kinase activity"/>
    <property type="evidence" value="ECO:0007669"/>
    <property type="project" value="InterPro"/>
</dbReference>
<dbReference type="GO" id="GO:0005524">
    <property type="term" value="F:ATP binding"/>
    <property type="evidence" value="ECO:0007669"/>
    <property type="project" value="UniProtKB-KW"/>
</dbReference>
<keyword evidence="4" id="KW-0808">Transferase</keyword>
<name>A0A6I6EQZ6_9CLOT</name>
<dbReference type="SUPFAM" id="SSF55874">
    <property type="entry name" value="ATPase domain of HSP90 chaperone/DNA topoisomerase II/histidine kinase"/>
    <property type="match status" value="1"/>
</dbReference>
<reference evidence="14 15" key="1">
    <citation type="submission" date="2019-12" db="EMBL/GenBank/DDBJ databases">
        <title>Genome sequenceing of Clostridium bovifaecis.</title>
        <authorList>
            <person name="Yao Y."/>
        </authorList>
    </citation>
    <scope>NUCLEOTIDE SEQUENCE [LARGE SCALE GENOMIC DNA]</scope>
    <source>
        <strain evidence="14 15">BXX</strain>
    </source>
</reference>
<evidence type="ECO:0000256" key="7">
    <source>
        <dbReference type="ARBA" id="ARBA00022777"/>
    </source>
</evidence>
<evidence type="ECO:0000256" key="1">
    <source>
        <dbReference type="ARBA" id="ARBA00004651"/>
    </source>
</evidence>
<evidence type="ECO:0000313" key="15">
    <source>
        <dbReference type="Proteomes" id="UP000422764"/>
    </source>
</evidence>
<gene>
    <name evidence="14" type="ORF">GOM49_05010</name>
</gene>
<feature type="transmembrane region" description="Helical" evidence="12">
    <location>
        <begin position="15"/>
        <end position="38"/>
    </location>
</feature>
<dbReference type="Proteomes" id="UP000422764">
    <property type="component" value="Chromosome"/>
</dbReference>
<evidence type="ECO:0000259" key="13">
    <source>
        <dbReference type="PROSITE" id="PS50885"/>
    </source>
</evidence>
<dbReference type="Gene3D" id="6.10.340.10">
    <property type="match status" value="1"/>
</dbReference>
<dbReference type="InterPro" id="IPR003660">
    <property type="entry name" value="HAMP_dom"/>
</dbReference>
<feature type="domain" description="HAMP" evidence="13">
    <location>
        <begin position="298"/>
        <end position="350"/>
    </location>
</feature>
<evidence type="ECO:0000256" key="4">
    <source>
        <dbReference type="ARBA" id="ARBA00022679"/>
    </source>
</evidence>
<dbReference type="PANTHER" id="PTHR34220">
    <property type="entry name" value="SENSOR HISTIDINE KINASE YPDA"/>
    <property type="match status" value="1"/>
</dbReference>
<accession>A0A6I6EQZ6</accession>
<dbReference type="InterPro" id="IPR050640">
    <property type="entry name" value="Bact_2-comp_sensor_kinase"/>
</dbReference>
<evidence type="ECO:0000256" key="11">
    <source>
        <dbReference type="ARBA" id="ARBA00023136"/>
    </source>
</evidence>
<keyword evidence="6" id="KW-0547">Nucleotide-binding</keyword>
<proteinExistence type="predicted"/>
<protein>
    <recommendedName>
        <fullName evidence="13">HAMP domain-containing protein</fullName>
    </recommendedName>
</protein>